<dbReference type="PANTHER" id="PTHR12215:SF10">
    <property type="entry name" value="L-AMINOADIPATE-SEMIALDEHYDE DEHYDROGENASE-PHOSPHOPANTETHEINYL TRANSFERASE"/>
    <property type="match status" value="1"/>
</dbReference>
<keyword evidence="7" id="KW-1185">Reference proteome</keyword>
<feature type="domain" description="4'-phosphopantetheinyl transferase N-terminal" evidence="5">
    <location>
        <begin position="97"/>
        <end position="167"/>
    </location>
</feature>
<dbReference type="Gene3D" id="3.90.470.20">
    <property type="entry name" value="4'-phosphopantetheinyl transferase domain"/>
    <property type="match status" value="1"/>
</dbReference>
<feature type="region of interest" description="Disordered" evidence="3">
    <location>
        <begin position="269"/>
        <end position="307"/>
    </location>
</feature>
<dbReference type="InterPro" id="IPR008278">
    <property type="entry name" value="4-PPantetheinyl_Trfase_dom"/>
</dbReference>
<evidence type="ECO:0000313" key="6">
    <source>
        <dbReference type="EMBL" id="MEU0709139.1"/>
    </source>
</evidence>
<name>A0ABV2W6G3_9ACTN</name>
<dbReference type="GO" id="GO:0016740">
    <property type="term" value="F:transferase activity"/>
    <property type="evidence" value="ECO:0007669"/>
    <property type="project" value="UniProtKB-KW"/>
</dbReference>
<dbReference type="Pfam" id="PF17837">
    <property type="entry name" value="4PPT_N"/>
    <property type="match status" value="1"/>
</dbReference>
<comment type="caution">
    <text evidence="6">The sequence shown here is derived from an EMBL/GenBank/DDBJ whole genome shotgun (WGS) entry which is preliminary data.</text>
</comment>
<dbReference type="InterPro" id="IPR037143">
    <property type="entry name" value="4-PPantetheinyl_Trfase_dom_sf"/>
</dbReference>
<dbReference type="InterPro" id="IPR041354">
    <property type="entry name" value="4PPT_N"/>
</dbReference>
<comment type="similarity">
    <text evidence="1">Belongs to the P-Pant transferase superfamily. Gsp/Sfp/HetI/AcpT family.</text>
</comment>
<feature type="region of interest" description="Disordered" evidence="3">
    <location>
        <begin position="1"/>
        <end position="53"/>
    </location>
</feature>
<dbReference type="Proteomes" id="UP001550378">
    <property type="component" value="Unassembled WGS sequence"/>
</dbReference>
<evidence type="ECO:0000259" key="5">
    <source>
        <dbReference type="Pfam" id="PF17837"/>
    </source>
</evidence>
<evidence type="ECO:0000313" key="7">
    <source>
        <dbReference type="Proteomes" id="UP001550378"/>
    </source>
</evidence>
<dbReference type="EMBL" id="JBEXZR010000014">
    <property type="protein sequence ID" value="MEU0709139.1"/>
    <property type="molecule type" value="Genomic_DNA"/>
</dbReference>
<accession>A0ABV2W6G3</accession>
<gene>
    <name evidence="6" type="ORF">ABZ508_17420</name>
</gene>
<evidence type="ECO:0000256" key="1">
    <source>
        <dbReference type="ARBA" id="ARBA00010990"/>
    </source>
</evidence>
<evidence type="ECO:0000259" key="4">
    <source>
        <dbReference type="Pfam" id="PF01648"/>
    </source>
</evidence>
<proteinExistence type="inferred from homology"/>
<dbReference type="PANTHER" id="PTHR12215">
    <property type="entry name" value="PHOSPHOPANTETHEINE TRANSFERASE"/>
    <property type="match status" value="1"/>
</dbReference>
<feature type="domain" description="4'-phosphopantetheinyl transferase" evidence="4">
    <location>
        <begin position="173"/>
        <end position="231"/>
    </location>
</feature>
<dbReference type="Pfam" id="PF01648">
    <property type="entry name" value="ACPS"/>
    <property type="match status" value="1"/>
</dbReference>
<protein>
    <submittedName>
        <fullName evidence="6">4'-phosphopantetheinyl transferase superfamily protein</fullName>
    </submittedName>
</protein>
<dbReference type="SUPFAM" id="SSF56214">
    <property type="entry name" value="4'-phosphopantetheinyl transferase"/>
    <property type="match status" value="2"/>
</dbReference>
<evidence type="ECO:0000256" key="2">
    <source>
        <dbReference type="ARBA" id="ARBA00022679"/>
    </source>
</evidence>
<keyword evidence="2 6" id="KW-0808">Transferase</keyword>
<evidence type="ECO:0000256" key="3">
    <source>
        <dbReference type="SAM" id="MobiDB-lite"/>
    </source>
</evidence>
<dbReference type="InterPro" id="IPR050559">
    <property type="entry name" value="P-Pant_transferase_sf"/>
</dbReference>
<reference evidence="6 7" key="1">
    <citation type="submission" date="2024-06" db="EMBL/GenBank/DDBJ databases">
        <title>The Natural Products Discovery Center: Release of the First 8490 Sequenced Strains for Exploring Actinobacteria Biosynthetic Diversity.</title>
        <authorList>
            <person name="Kalkreuter E."/>
            <person name="Kautsar S.A."/>
            <person name="Yang D."/>
            <person name="Bader C.D."/>
            <person name="Teijaro C.N."/>
            <person name="Fluegel L."/>
            <person name="Davis C.M."/>
            <person name="Simpson J.R."/>
            <person name="Lauterbach L."/>
            <person name="Steele A.D."/>
            <person name="Gui C."/>
            <person name="Meng S."/>
            <person name="Li G."/>
            <person name="Viehrig K."/>
            <person name="Ye F."/>
            <person name="Su P."/>
            <person name="Kiefer A.F."/>
            <person name="Nichols A."/>
            <person name="Cepeda A.J."/>
            <person name="Yan W."/>
            <person name="Fan B."/>
            <person name="Jiang Y."/>
            <person name="Adhikari A."/>
            <person name="Zheng C.-J."/>
            <person name="Schuster L."/>
            <person name="Cowan T.M."/>
            <person name="Smanski M.J."/>
            <person name="Chevrette M.G."/>
            <person name="De Carvalho L.P.S."/>
            <person name="Shen B."/>
        </authorList>
    </citation>
    <scope>NUCLEOTIDE SEQUENCE [LARGE SCALE GENOMIC DNA]</scope>
    <source>
        <strain evidence="6 7">NPDC006337</strain>
    </source>
</reference>
<sequence length="307" mass="30791">MSDARAARFRPGGGPEARPAGGPASPAGRPAGPAGRPARPAGGPVGPVAAGDLAGSTGPVDPVVRLWRPAPGIVLALARSDRVLAAPRVVDRLRPEERRAAAGMPPWRAAEHLAGRALVRHLLAGLLGEEGAREPVAPEPGGRPRLPGSPGTGISVSHSGPYAVAAVGAGADVGVDVQVPVPPSPRMLRRCCAPRTAARLTAMEPGPAALAFARVWAVQEACVKARGTGLAGAPWRVPADPDAPAGAWGSLRWCRLPRPAGAGPEPAALACAFGPPEPAGPSRTTAPAVAHSHRATGPVPTATTDRA</sequence>
<dbReference type="RefSeq" id="WP_359658202.1">
    <property type="nucleotide sequence ID" value="NZ_JBEXZP010000291.1"/>
</dbReference>
<feature type="compositionally biased region" description="Low complexity" evidence="3">
    <location>
        <begin position="16"/>
        <end position="51"/>
    </location>
</feature>
<organism evidence="6 7">
    <name type="scientific">Streptomyces lavendulocolor</name>
    <dbReference type="NCBI Taxonomy" id="67316"/>
    <lineage>
        <taxon>Bacteria</taxon>
        <taxon>Bacillati</taxon>
        <taxon>Actinomycetota</taxon>
        <taxon>Actinomycetes</taxon>
        <taxon>Kitasatosporales</taxon>
        <taxon>Streptomycetaceae</taxon>
        <taxon>Streptomyces</taxon>
    </lineage>
</organism>
<feature type="region of interest" description="Disordered" evidence="3">
    <location>
        <begin position="131"/>
        <end position="153"/>
    </location>
</feature>
<feature type="compositionally biased region" description="Low complexity" evidence="3">
    <location>
        <begin position="139"/>
        <end position="153"/>
    </location>
</feature>